<feature type="compositionally biased region" description="Low complexity" evidence="5">
    <location>
        <begin position="95"/>
        <end position="106"/>
    </location>
</feature>
<feature type="compositionally biased region" description="Polar residues" evidence="5">
    <location>
        <begin position="703"/>
        <end position="717"/>
    </location>
</feature>
<keyword evidence="2" id="KW-0333">Golgi apparatus</keyword>
<dbReference type="AlphaFoldDB" id="A0A0B1P5Y2"/>
<feature type="region of interest" description="Disordered" evidence="5">
    <location>
        <begin position="702"/>
        <end position="725"/>
    </location>
</feature>
<sequence length="836" mass="94745">MTAPSQHVSRWGSLFQQAVAGVESRLDNILADGVEESVAVQVASKSSKPSIEVSSHQLITTPRFASAGSKANERLQDRLAKALAAKNGSSKREYSTSSFPSRVSSPASAQAIEDISKFSEKINENKESVESANIQVSQKITTIDPHDGVEQASTSLQHANSEEDVKTGILTEHNAQIAEEDRVSSEVIQNFTSDQPRHDALPLSLISSADLNSVDILKISTEYEALIKKLQSDVAALETQRQEDSHSYDEKIDALQRKLQYMAKEASERANLTGNSASSGSLEKKLADKEHQIALLLEEGLTLSKKELSYLATIKKLRAQLREENKEITTMKSLHESAKKEASYTEERLKKMQSYEKQVNDQQQLINQLRNDIKSGQMENENNNKIIKDLKNRVNEFVKHDTKINTDLLQKSLQAERNRVAELLADKTNLEAEKKQEATEAESTIRNLRILINENEERARVKEQEMKMELQILESKLEVLREKAEEASSGLTGETKARLLRQIETLQTQYSVASENWQGIEASFLAKISNLERDRDEAFQKEIVTRRKAREAVQKAKYTEEELEDLRAKISILQQEISGYKHNFDALQKKAKEAETILECSRISFDQERMAFKIDLESRLAEEKQKWLEEICIGPQSKQNRLLADHPVIREITPISRHINPSLDQVNRRLSGDSILSQKTSRTLLKEKFECVSPYPDPEGIFENSSTSFPSPQITLESKSGSTTGTGISEQLAEKMSSMVHQLKCDKVAMQEDINRVKVQRDEARKEIDNLKHEVEVKKKADLRVIELQKELEDIKMRYETTLVILGEKSEEIDELKGDIQDIKIMYRDLVEKTVK</sequence>
<dbReference type="Pfam" id="PF12325">
    <property type="entry name" value="TMF_TATA_bd"/>
    <property type="match status" value="1"/>
</dbReference>
<evidence type="ECO:0000256" key="4">
    <source>
        <dbReference type="SAM" id="Coils"/>
    </source>
</evidence>
<feature type="region of interest" description="Disordered" evidence="5">
    <location>
        <begin position="84"/>
        <end position="106"/>
    </location>
</feature>
<evidence type="ECO:0000313" key="7">
    <source>
        <dbReference type="EMBL" id="KHJ33683.1"/>
    </source>
</evidence>
<feature type="coiled-coil region" evidence="4">
    <location>
        <begin position="279"/>
        <end position="379"/>
    </location>
</feature>
<evidence type="ECO:0000256" key="1">
    <source>
        <dbReference type="ARBA" id="ARBA00004555"/>
    </source>
</evidence>
<organism evidence="7 8">
    <name type="scientific">Uncinula necator</name>
    <name type="common">Grape powdery mildew</name>
    <dbReference type="NCBI Taxonomy" id="52586"/>
    <lineage>
        <taxon>Eukaryota</taxon>
        <taxon>Fungi</taxon>
        <taxon>Dikarya</taxon>
        <taxon>Ascomycota</taxon>
        <taxon>Pezizomycotina</taxon>
        <taxon>Leotiomycetes</taxon>
        <taxon>Erysiphales</taxon>
        <taxon>Erysiphaceae</taxon>
        <taxon>Erysiphe</taxon>
    </lineage>
</organism>
<evidence type="ECO:0000259" key="6">
    <source>
        <dbReference type="Pfam" id="PF12325"/>
    </source>
</evidence>
<dbReference type="InterPro" id="IPR022092">
    <property type="entry name" value="TMF_DNA-bd"/>
</dbReference>
<feature type="domain" description="TATA element modulatory factor 1 TATA binding" evidence="6">
    <location>
        <begin position="721"/>
        <end position="833"/>
    </location>
</feature>
<dbReference type="HOGENOM" id="CLU_013114_0_0_1"/>
<dbReference type="GO" id="GO:0005783">
    <property type="term" value="C:endoplasmic reticulum"/>
    <property type="evidence" value="ECO:0007669"/>
    <property type="project" value="TreeGrafter"/>
</dbReference>
<evidence type="ECO:0000256" key="2">
    <source>
        <dbReference type="ARBA" id="ARBA00023034"/>
    </source>
</evidence>
<feature type="coiled-coil region" evidence="4">
    <location>
        <begin position="413"/>
        <end position="516"/>
    </location>
</feature>
<dbReference type="GO" id="GO:0005794">
    <property type="term" value="C:Golgi apparatus"/>
    <property type="evidence" value="ECO:0007669"/>
    <property type="project" value="UniProtKB-SubCell"/>
</dbReference>
<dbReference type="Pfam" id="PF12329">
    <property type="entry name" value="TMF_DNA_bd"/>
    <property type="match status" value="1"/>
</dbReference>
<dbReference type="PANTHER" id="PTHR46515">
    <property type="entry name" value="TATA ELEMENT MODULATORY FACTOR TMF1"/>
    <property type="match status" value="1"/>
</dbReference>
<evidence type="ECO:0000256" key="3">
    <source>
        <dbReference type="ARBA" id="ARBA00023054"/>
    </source>
</evidence>
<protein>
    <submittedName>
        <fullName evidence="7">Putative m protein repeat protein</fullName>
    </submittedName>
</protein>
<dbReference type="STRING" id="52586.A0A0B1P5Y2"/>
<dbReference type="InterPro" id="IPR052602">
    <property type="entry name" value="Growth_transcription_reg"/>
</dbReference>
<comment type="caution">
    <text evidence="7">The sequence shown here is derived from an EMBL/GenBank/DDBJ whole genome shotgun (WGS) entry which is preliminary data.</text>
</comment>
<keyword evidence="3 4" id="KW-0175">Coiled coil</keyword>
<dbReference type="InterPro" id="IPR022091">
    <property type="entry name" value="TMF_TATA-bd"/>
</dbReference>
<dbReference type="PANTHER" id="PTHR46515:SF1">
    <property type="entry name" value="TATA ELEMENT MODULATORY FACTOR"/>
    <property type="match status" value="1"/>
</dbReference>
<comment type="subcellular location">
    <subcellularLocation>
        <location evidence="1">Golgi apparatus</location>
    </subcellularLocation>
</comment>
<feature type="coiled-coil region" evidence="4">
    <location>
        <begin position="747"/>
        <end position="833"/>
    </location>
</feature>
<gene>
    <name evidence="7" type="ORF">EV44_g1488</name>
</gene>
<accession>A0A0B1P5Y2</accession>
<dbReference type="Proteomes" id="UP000030854">
    <property type="component" value="Unassembled WGS sequence"/>
</dbReference>
<feature type="coiled-coil region" evidence="4">
    <location>
        <begin position="546"/>
        <end position="590"/>
    </location>
</feature>
<dbReference type="EMBL" id="JNVN01001289">
    <property type="protein sequence ID" value="KHJ33683.1"/>
    <property type="molecule type" value="Genomic_DNA"/>
</dbReference>
<reference evidence="7 8" key="1">
    <citation type="journal article" date="2014" name="BMC Genomics">
        <title>Adaptive genomic structural variation in the grape powdery mildew pathogen, Erysiphe necator.</title>
        <authorList>
            <person name="Jones L."/>
            <person name="Riaz S."/>
            <person name="Morales-Cruz A."/>
            <person name="Amrine K.C."/>
            <person name="McGuire B."/>
            <person name="Gubler W.D."/>
            <person name="Walker M.A."/>
            <person name="Cantu D."/>
        </authorList>
    </citation>
    <scope>NUCLEOTIDE SEQUENCE [LARGE SCALE GENOMIC DNA]</scope>
    <source>
        <strain evidence="8">c</strain>
    </source>
</reference>
<keyword evidence="8" id="KW-1185">Reference proteome</keyword>
<evidence type="ECO:0000256" key="5">
    <source>
        <dbReference type="SAM" id="MobiDB-lite"/>
    </source>
</evidence>
<evidence type="ECO:0000313" key="8">
    <source>
        <dbReference type="Proteomes" id="UP000030854"/>
    </source>
</evidence>
<name>A0A0B1P5Y2_UNCNE</name>
<proteinExistence type="predicted"/>
<dbReference type="OMA" id="EEMHGYI"/>